<gene>
    <name evidence="1" type="ordered locus">PCC7424_4220</name>
</gene>
<dbReference type="eggNOG" id="COG0695">
    <property type="taxonomic scope" value="Bacteria"/>
</dbReference>
<dbReference type="InterPro" id="IPR036249">
    <property type="entry name" value="Thioredoxin-like_sf"/>
</dbReference>
<reference evidence="2" key="1">
    <citation type="journal article" date="2011" name="MBio">
        <title>Novel metabolic attributes of the genus Cyanothece, comprising a group of unicellular nitrogen-fixing Cyanobacteria.</title>
        <authorList>
            <person name="Bandyopadhyay A."/>
            <person name="Elvitigala T."/>
            <person name="Welsh E."/>
            <person name="Stockel J."/>
            <person name="Liberton M."/>
            <person name="Min H."/>
            <person name="Sherman L.A."/>
            <person name="Pakrasi H.B."/>
        </authorList>
    </citation>
    <scope>NUCLEOTIDE SEQUENCE [LARGE SCALE GENOMIC DNA]</scope>
    <source>
        <strain evidence="2">PCC 7424</strain>
    </source>
</reference>
<dbReference type="Pfam" id="PF05768">
    <property type="entry name" value="Glrx-like"/>
    <property type="match status" value="1"/>
</dbReference>
<accession>B7KLL8</accession>
<proteinExistence type="predicted"/>
<dbReference type="InterPro" id="IPR052565">
    <property type="entry name" value="Glutaredoxin-like_YDR286C"/>
</dbReference>
<dbReference type="RefSeq" id="WP_015956175.1">
    <property type="nucleotide sequence ID" value="NC_011729.1"/>
</dbReference>
<dbReference type="InterPro" id="IPR008554">
    <property type="entry name" value="Glutaredoxin-like"/>
</dbReference>
<evidence type="ECO:0000313" key="1">
    <source>
        <dbReference type="EMBL" id="ACK72590.1"/>
    </source>
</evidence>
<dbReference type="HOGENOM" id="CLU_113892_1_1_3"/>
<dbReference type="KEGG" id="cyc:PCC7424_4220"/>
<dbReference type="EMBL" id="CP001291">
    <property type="protein sequence ID" value="ACK72590.1"/>
    <property type="molecule type" value="Genomic_DNA"/>
</dbReference>
<dbReference type="Gene3D" id="3.40.30.10">
    <property type="entry name" value="Glutaredoxin"/>
    <property type="match status" value="1"/>
</dbReference>
<name>B7KLL8_GLOC7</name>
<evidence type="ECO:0000313" key="2">
    <source>
        <dbReference type="Proteomes" id="UP000002384"/>
    </source>
</evidence>
<dbReference type="PANTHER" id="PTHR33558">
    <property type="entry name" value="GLUTAREDOXIN-LIKE PROTEIN C5ORF63 HOMOLOG"/>
    <property type="match status" value="1"/>
</dbReference>
<dbReference type="STRING" id="65393.PCC7424_4220"/>
<sequence>MDLIVYSKPGCHLCEGLIEKLQQIKTLNLEIRDITTQPDWFNAYQYEIPVLSQKTPEGEKQIPRPSPRLSVTQLEQFLQKHITA</sequence>
<dbReference type="OrthoDB" id="32865at2"/>
<dbReference type="SUPFAM" id="SSF52833">
    <property type="entry name" value="Thioredoxin-like"/>
    <property type="match status" value="1"/>
</dbReference>
<keyword evidence="2" id="KW-1185">Reference proteome</keyword>
<dbReference type="Proteomes" id="UP000002384">
    <property type="component" value="Chromosome"/>
</dbReference>
<organism evidence="1 2">
    <name type="scientific">Gloeothece citriformis (strain PCC 7424)</name>
    <name type="common">Cyanothece sp. (strain PCC 7424)</name>
    <dbReference type="NCBI Taxonomy" id="65393"/>
    <lineage>
        <taxon>Bacteria</taxon>
        <taxon>Bacillati</taxon>
        <taxon>Cyanobacteriota</taxon>
        <taxon>Cyanophyceae</taxon>
        <taxon>Oscillatoriophycideae</taxon>
        <taxon>Chroococcales</taxon>
        <taxon>Aphanothecaceae</taxon>
        <taxon>Gloeothece</taxon>
        <taxon>Gloeothece citriformis</taxon>
    </lineage>
</organism>
<protein>
    <submittedName>
        <fullName evidence="1">Glutaredoxin 2</fullName>
    </submittedName>
</protein>
<dbReference type="PANTHER" id="PTHR33558:SF1">
    <property type="entry name" value="GLUTAREDOXIN-LIKE PROTEIN C5ORF63 HOMOLOG"/>
    <property type="match status" value="1"/>
</dbReference>
<dbReference type="AlphaFoldDB" id="B7KLL8"/>